<dbReference type="GO" id="GO:0005886">
    <property type="term" value="C:plasma membrane"/>
    <property type="evidence" value="ECO:0007669"/>
    <property type="project" value="UniProtKB-SubCell"/>
</dbReference>
<evidence type="ECO:0000313" key="8">
    <source>
        <dbReference type="EMBL" id="GGF50944.1"/>
    </source>
</evidence>
<dbReference type="PANTHER" id="PTHR35007">
    <property type="entry name" value="INTEGRAL MEMBRANE PROTEIN-RELATED"/>
    <property type="match status" value="1"/>
</dbReference>
<evidence type="ECO:0000256" key="5">
    <source>
        <dbReference type="ARBA" id="ARBA00023136"/>
    </source>
</evidence>
<keyword evidence="5 6" id="KW-0472">Membrane</keyword>
<comment type="caution">
    <text evidence="8">The sequence shown here is derived from an EMBL/GenBank/DDBJ whole genome shotgun (WGS) entry which is preliminary data.</text>
</comment>
<dbReference type="EMBL" id="BMEM01000002">
    <property type="protein sequence ID" value="GGF50944.1"/>
    <property type="molecule type" value="Genomic_DNA"/>
</dbReference>
<evidence type="ECO:0000256" key="1">
    <source>
        <dbReference type="ARBA" id="ARBA00004651"/>
    </source>
</evidence>
<dbReference type="RefSeq" id="WP_188430066.1">
    <property type="nucleotide sequence ID" value="NZ_BAABKH010000001.1"/>
</dbReference>
<protein>
    <submittedName>
        <fullName evidence="8">Pilus assembly protein TadB</fullName>
    </submittedName>
</protein>
<feature type="transmembrane region" description="Helical" evidence="6">
    <location>
        <begin position="108"/>
        <end position="128"/>
    </location>
</feature>
<keyword evidence="3 6" id="KW-0812">Transmembrane</keyword>
<name>A0A917BQP9_9MICO</name>
<dbReference type="Proteomes" id="UP000605670">
    <property type="component" value="Unassembled WGS sequence"/>
</dbReference>
<gene>
    <name evidence="8" type="ORF">GCM10011366_18460</name>
</gene>
<organism evidence="8 9">
    <name type="scientific">Ornithinimicrobium tianjinense</name>
    <dbReference type="NCBI Taxonomy" id="1195761"/>
    <lineage>
        <taxon>Bacteria</taxon>
        <taxon>Bacillati</taxon>
        <taxon>Actinomycetota</taxon>
        <taxon>Actinomycetes</taxon>
        <taxon>Micrococcales</taxon>
        <taxon>Ornithinimicrobiaceae</taxon>
        <taxon>Ornithinimicrobium</taxon>
    </lineage>
</organism>
<feature type="transmembrane region" description="Helical" evidence="6">
    <location>
        <begin position="134"/>
        <end position="155"/>
    </location>
</feature>
<reference evidence="8" key="2">
    <citation type="submission" date="2020-09" db="EMBL/GenBank/DDBJ databases">
        <authorList>
            <person name="Sun Q."/>
            <person name="Zhou Y."/>
        </authorList>
    </citation>
    <scope>NUCLEOTIDE SEQUENCE</scope>
    <source>
        <strain evidence="8">CGMCC 1.12160</strain>
    </source>
</reference>
<feature type="transmembrane region" description="Helical" evidence="6">
    <location>
        <begin position="286"/>
        <end position="309"/>
    </location>
</feature>
<keyword evidence="2" id="KW-1003">Cell membrane</keyword>
<comment type="subcellular location">
    <subcellularLocation>
        <location evidence="1">Cell membrane</location>
        <topology evidence="1">Multi-pass membrane protein</topology>
    </subcellularLocation>
</comment>
<feature type="transmembrane region" description="Helical" evidence="6">
    <location>
        <begin position="6"/>
        <end position="26"/>
    </location>
</feature>
<evidence type="ECO:0000256" key="2">
    <source>
        <dbReference type="ARBA" id="ARBA00022475"/>
    </source>
</evidence>
<evidence type="ECO:0000256" key="6">
    <source>
        <dbReference type="SAM" id="Phobius"/>
    </source>
</evidence>
<proteinExistence type="predicted"/>
<sequence length="310" mass="33407">MTAAQWWGALCGLMLAVGLILTYAGLPMTRRIDLGARIEPYLDRGPQRTRLLRLDDPQPWHLADVLQPTMRRLGAGLDRVLGGAESVRARLQRAGLSADVEGFRVEQVLWGSISAVLVAALGSVLWWARGASLLALAVLIGCAFVGGVVLRDWLLSRSAERRERRIMAEFPSIAELLALSVTAGEGTVQALERVTRLSRGELAAELELCLAQARTGASLPEALQELSRRTGLSPIVRFVDGIVVAIQRGTPLGDVLRAQAADAREAARQALIEEGGKREISMMVPVVFLVLPVTVLFAVFPGATLLQVAL</sequence>
<dbReference type="AlphaFoldDB" id="A0A917BQP9"/>
<evidence type="ECO:0000256" key="4">
    <source>
        <dbReference type="ARBA" id="ARBA00022989"/>
    </source>
</evidence>
<dbReference type="PANTHER" id="PTHR35007:SF4">
    <property type="entry name" value="CONSERVED TRANSMEMBRANE PROTEIN-RELATED"/>
    <property type="match status" value="1"/>
</dbReference>
<accession>A0A917BQP9</accession>
<dbReference type="Pfam" id="PF00482">
    <property type="entry name" value="T2SSF"/>
    <property type="match status" value="1"/>
</dbReference>
<evidence type="ECO:0000259" key="7">
    <source>
        <dbReference type="Pfam" id="PF00482"/>
    </source>
</evidence>
<reference evidence="8" key="1">
    <citation type="journal article" date="2014" name="Int. J. Syst. Evol. Microbiol.">
        <title>Complete genome sequence of Corynebacterium casei LMG S-19264T (=DSM 44701T), isolated from a smear-ripened cheese.</title>
        <authorList>
            <consortium name="US DOE Joint Genome Institute (JGI-PGF)"/>
            <person name="Walter F."/>
            <person name="Albersmeier A."/>
            <person name="Kalinowski J."/>
            <person name="Ruckert C."/>
        </authorList>
    </citation>
    <scope>NUCLEOTIDE SEQUENCE</scope>
    <source>
        <strain evidence="8">CGMCC 1.12160</strain>
    </source>
</reference>
<keyword evidence="9" id="KW-1185">Reference proteome</keyword>
<feature type="domain" description="Type II secretion system protein GspF" evidence="7">
    <location>
        <begin position="174"/>
        <end position="299"/>
    </location>
</feature>
<dbReference type="InterPro" id="IPR018076">
    <property type="entry name" value="T2SS_GspF_dom"/>
</dbReference>
<evidence type="ECO:0000313" key="9">
    <source>
        <dbReference type="Proteomes" id="UP000605670"/>
    </source>
</evidence>
<keyword evidence="4 6" id="KW-1133">Transmembrane helix</keyword>
<evidence type="ECO:0000256" key="3">
    <source>
        <dbReference type="ARBA" id="ARBA00022692"/>
    </source>
</evidence>